<protein>
    <recommendedName>
        <fullName evidence="4">Helix-turn-helix domain-containing protein</fullName>
    </recommendedName>
</protein>
<dbReference type="RefSeq" id="WP_308433946.1">
    <property type="nucleotide sequence ID" value="NZ_BMUA01000013.1"/>
</dbReference>
<gene>
    <name evidence="2" type="ORF">Sviol_67620</name>
</gene>
<evidence type="ECO:0000256" key="1">
    <source>
        <dbReference type="SAM" id="MobiDB-lite"/>
    </source>
</evidence>
<sequence length="104" mass="11351">MKHKNEAPRTMLSEPAQGGIDASSEHVAQKETTTQGITVRELLALPAVVDLRMAAKVLHMGRSKAYELAQHGRFPCPLLRIGTTYRVPTAHLIRLVGLSDPEGL</sequence>
<evidence type="ECO:0008006" key="4">
    <source>
        <dbReference type="Google" id="ProtNLM"/>
    </source>
</evidence>
<organism evidence="2 3">
    <name type="scientific">Streptomyces violascens</name>
    <dbReference type="NCBI Taxonomy" id="67381"/>
    <lineage>
        <taxon>Bacteria</taxon>
        <taxon>Bacillati</taxon>
        <taxon>Actinomycetota</taxon>
        <taxon>Actinomycetes</taxon>
        <taxon>Kitasatosporales</taxon>
        <taxon>Streptomycetaceae</taxon>
        <taxon>Streptomyces</taxon>
    </lineage>
</organism>
<accession>A0ABQ3QYL7</accession>
<feature type="region of interest" description="Disordered" evidence="1">
    <location>
        <begin position="1"/>
        <end position="34"/>
    </location>
</feature>
<evidence type="ECO:0000313" key="3">
    <source>
        <dbReference type="Proteomes" id="UP001050808"/>
    </source>
</evidence>
<evidence type="ECO:0000313" key="2">
    <source>
        <dbReference type="EMBL" id="GHI42354.1"/>
    </source>
</evidence>
<proteinExistence type="predicted"/>
<keyword evidence="3" id="KW-1185">Reference proteome</keyword>
<name>A0ABQ3QYL7_9ACTN</name>
<comment type="caution">
    <text evidence="2">The sequence shown here is derived from an EMBL/GenBank/DDBJ whole genome shotgun (WGS) entry which is preliminary data.</text>
</comment>
<dbReference type="Proteomes" id="UP001050808">
    <property type="component" value="Unassembled WGS sequence"/>
</dbReference>
<dbReference type="EMBL" id="BNDY01000017">
    <property type="protein sequence ID" value="GHI42354.1"/>
    <property type="molecule type" value="Genomic_DNA"/>
</dbReference>
<reference evidence="2" key="1">
    <citation type="submission" date="2024-05" db="EMBL/GenBank/DDBJ databases">
        <title>Whole genome shotgun sequence of Streptomyces violascens NBRC 12920.</title>
        <authorList>
            <person name="Komaki H."/>
            <person name="Tamura T."/>
        </authorList>
    </citation>
    <scope>NUCLEOTIDE SEQUENCE</scope>
    <source>
        <strain evidence="2">NBRC 12920</strain>
    </source>
</reference>